<dbReference type="AlphaFoldDB" id="A0AAU7CH03"/>
<protein>
    <recommendedName>
        <fullName evidence="3">Periplasmic heavy metal sensor</fullName>
    </recommendedName>
</protein>
<organism evidence="2">
    <name type="scientific">Singulisphaera sp. Ch08</name>
    <dbReference type="NCBI Taxonomy" id="3120278"/>
    <lineage>
        <taxon>Bacteria</taxon>
        <taxon>Pseudomonadati</taxon>
        <taxon>Planctomycetota</taxon>
        <taxon>Planctomycetia</taxon>
        <taxon>Isosphaerales</taxon>
        <taxon>Isosphaeraceae</taxon>
        <taxon>Singulisphaera</taxon>
    </lineage>
</organism>
<reference evidence="2" key="1">
    <citation type="submission" date="2024-05" db="EMBL/GenBank/DDBJ databases">
        <title>Planctomycetes of the genus Singulisphaera possess chitinolytic capabilities.</title>
        <authorList>
            <person name="Ivanova A."/>
        </authorList>
    </citation>
    <scope>NUCLEOTIDE SEQUENCE</scope>
    <source>
        <strain evidence="2">Ch08T</strain>
    </source>
</reference>
<proteinExistence type="predicted"/>
<sequence>MRMTRYYWIVPALVAVLGAGRGASAQNEKDLRPEVDQLVQSVAEKLESVGDKLGLTADQRAKIRETHASFEEKYKSLRGERRDLLRSELTALGAILTPEQRDKIKDFAEDRIEVRKTEAAERDWPHFADMRDTIAERIQGAGASLGLADEQRKQIRAAWAPFAEKYRAERARRRDLVEAEFKDLAALLTPEQRRKAREAIEEPCVRAQMAASVAERLDAVADSLGLNTDQRQRIVAAHRPFAEKYRALRDERRELLRDELKAFGAVLTPAQREKLKNFAEDRIVLIGVAPGRMTGPRP</sequence>
<evidence type="ECO:0000256" key="1">
    <source>
        <dbReference type="SAM" id="SignalP"/>
    </source>
</evidence>
<keyword evidence="1" id="KW-0732">Signal</keyword>
<evidence type="ECO:0008006" key="3">
    <source>
        <dbReference type="Google" id="ProtNLM"/>
    </source>
</evidence>
<gene>
    <name evidence="2" type="ORF">V5E97_39665</name>
</gene>
<accession>A0AAU7CH03</accession>
<name>A0AAU7CH03_9BACT</name>
<feature type="chain" id="PRO_5043986086" description="Periplasmic heavy metal sensor" evidence="1">
    <location>
        <begin position="26"/>
        <end position="298"/>
    </location>
</feature>
<evidence type="ECO:0000313" key="2">
    <source>
        <dbReference type="EMBL" id="XBH04368.1"/>
    </source>
</evidence>
<feature type="signal peptide" evidence="1">
    <location>
        <begin position="1"/>
        <end position="25"/>
    </location>
</feature>
<dbReference type="RefSeq" id="WP_406697121.1">
    <property type="nucleotide sequence ID" value="NZ_CP155447.1"/>
</dbReference>
<dbReference type="EMBL" id="CP155447">
    <property type="protein sequence ID" value="XBH04368.1"/>
    <property type="molecule type" value="Genomic_DNA"/>
</dbReference>